<name>A0ABV1X5S8_9ACTN</name>
<dbReference type="SUPFAM" id="SSF51905">
    <property type="entry name" value="FAD/NAD(P)-binding domain"/>
    <property type="match status" value="1"/>
</dbReference>
<comment type="cofactor">
    <cofactor evidence="1">
        <name>FAD</name>
        <dbReference type="ChEBI" id="CHEBI:57692"/>
    </cofactor>
</comment>
<keyword evidence="3" id="KW-0274">FAD</keyword>
<dbReference type="Gene3D" id="3.40.30.120">
    <property type="match status" value="1"/>
</dbReference>
<dbReference type="InterPro" id="IPR002938">
    <property type="entry name" value="FAD-bd"/>
</dbReference>
<evidence type="ECO:0000256" key="4">
    <source>
        <dbReference type="SAM" id="MobiDB-lite"/>
    </source>
</evidence>
<dbReference type="Gene3D" id="3.30.9.10">
    <property type="entry name" value="D-Amino Acid Oxidase, subunit A, domain 2"/>
    <property type="match status" value="1"/>
</dbReference>
<proteinExistence type="predicted"/>
<feature type="region of interest" description="Disordered" evidence="4">
    <location>
        <begin position="428"/>
        <end position="450"/>
    </location>
</feature>
<evidence type="ECO:0000256" key="1">
    <source>
        <dbReference type="ARBA" id="ARBA00001974"/>
    </source>
</evidence>
<evidence type="ECO:0000313" key="7">
    <source>
        <dbReference type="Proteomes" id="UP001474181"/>
    </source>
</evidence>
<dbReference type="InterPro" id="IPR036188">
    <property type="entry name" value="FAD/NAD-bd_sf"/>
</dbReference>
<dbReference type="PANTHER" id="PTHR43004">
    <property type="entry name" value="TRK SYSTEM POTASSIUM UPTAKE PROTEIN"/>
    <property type="match status" value="1"/>
</dbReference>
<dbReference type="PANTHER" id="PTHR43004:SF19">
    <property type="entry name" value="BINDING MONOOXYGENASE, PUTATIVE (JCVI)-RELATED"/>
    <property type="match status" value="1"/>
</dbReference>
<dbReference type="RefSeq" id="WP_350786471.1">
    <property type="nucleotide sequence ID" value="NZ_JBEPEK010000326.1"/>
</dbReference>
<evidence type="ECO:0000256" key="2">
    <source>
        <dbReference type="ARBA" id="ARBA00022630"/>
    </source>
</evidence>
<evidence type="ECO:0000259" key="5">
    <source>
        <dbReference type="Pfam" id="PF01494"/>
    </source>
</evidence>
<comment type="caution">
    <text evidence="6">The sequence shown here is derived from an EMBL/GenBank/DDBJ whole genome shotgun (WGS) entry which is preliminary data.</text>
</comment>
<accession>A0ABV1X5S8</accession>
<dbReference type="EMBL" id="JBEPEK010000326">
    <property type="protein sequence ID" value="MER7184382.1"/>
    <property type="molecule type" value="Genomic_DNA"/>
</dbReference>
<dbReference type="PRINTS" id="PR00420">
    <property type="entry name" value="RNGMNOXGNASE"/>
</dbReference>
<reference evidence="6 7" key="1">
    <citation type="submission" date="2024-06" db="EMBL/GenBank/DDBJ databases">
        <title>The Natural Products Discovery Center: Release of the First 8490 Sequenced Strains for Exploring Actinobacteria Biosynthetic Diversity.</title>
        <authorList>
            <person name="Kalkreuter E."/>
            <person name="Kautsar S.A."/>
            <person name="Yang D."/>
            <person name="Bader C.D."/>
            <person name="Teijaro C.N."/>
            <person name="Fluegel L."/>
            <person name="Davis C.M."/>
            <person name="Simpson J.R."/>
            <person name="Lauterbach L."/>
            <person name="Steele A.D."/>
            <person name="Gui C."/>
            <person name="Meng S."/>
            <person name="Li G."/>
            <person name="Viehrig K."/>
            <person name="Ye F."/>
            <person name="Su P."/>
            <person name="Kiefer A.F."/>
            <person name="Nichols A."/>
            <person name="Cepeda A.J."/>
            <person name="Yan W."/>
            <person name="Fan B."/>
            <person name="Jiang Y."/>
            <person name="Adhikari A."/>
            <person name="Zheng C.-J."/>
            <person name="Schuster L."/>
            <person name="Cowan T.M."/>
            <person name="Smanski M.J."/>
            <person name="Chevrette M.G."/>
            <person name="De Carvalho L.P.S."/>
            <person name="Shen B."/>
        </authorList>
    </citation>
    <scope>NUCLEOTIDE SEQUENCE [LARGE SCALE GENOMIC DNA]</scope>
    <source>
        <strain evidence="6 7">NPDC000234</strain>
    </source>
</reference>
<evidence type="ECO:0000313" key="6">
    <source>
        <dbReference type="EMBL" id="MER7184382.1"/>
    </source>
</evidence>
<sequence length="560" mass="60843">MRLTSAPGPTGVLSDDATYDVVIVGGGPVGLATAVELGSRRLSVLLVEREDGVVRYPTAESVDTASMELLRRWGIADSAVLRSGFPADARRDISFVSRMTTYELARFPRPCNADRRDTTHGLSPEGGVWWPKFWFDLALRERATAETTVDLRYRWTCDAFDDGPHGVTVRLSSQAYGRRTVRARYLVACDGAASPVRKALGIGSLRDSADVRARWQGAFVSLPGLRDRVPHAPAVQYYLLNPRRMILGSLDGDALWRVTYPLADGESPAAAEVRATVADALDCPVEEVEVLDAREWSGDAVVAESFRSGHVLLAGDAAHRMWPSGGHGMNTGLGDVANLGWKLEGVLRGWAPDTLLDTYTAERRPHAERMVRRAWHNYRADNAILPDPALDDPAQKEARDLVGERITATRRTEWRSLGVQLGVRCPQSPLVVPDGTPEPPEDPEEYVPTARPGHRAPHVPLAGGGSVLDLFRGRFTLLNLAPAVDSGALAQAFRIRGIPLDEEWVGADGARRAYGCAVALVRPDGIVAWRGDACPADPDALADQVTGRSVGQRDAREPTN</sequence>
<feature type="domain" description="FAD-binding" evidence="5">
    <location>
        <begin position="19"/>
        <end position="374"/>
    </location>
</feature>
<dbReference type="Proteomes" id="UP001474181">
    <property type="component" value="Unassembled WGS sequence"/>
</dbReference>
<dbReference type="NCBIfam" id="NF004780">
    <property type="entry name" value="PRK06126.1"/>
    <property type="match status" value="1"/>
</dbReference>
<keyword evidence="7" id="KW-1185">Reference proteome</keyword>
<dbReference type="Pfam" id="PF01494">
    <property type="entry name" value="FAD_binding_3"/>
    <property type="match status" value="1"/>
</dbReference>
<keyword evidence="2" id="KW-0285">Flavoprotein</keyword>
<organism evidence="6 7">
    <name type="scientific">Streptomyces hyaluromycini</name>
    <dbReference type="NCBI Taxonomy" id="1377993"/>
    <lineage>
        <taxon>Bacteria</taxon>
        <taxon>Bacillati</taxon>
        <taxon>Actinomycetota</taxon>
        <taxon>Actinomycetes</taxon>
        <taxon>Kitasatosporales</taxon>
        <taxon>Streptomycetaceae</taxon>
        <taxon>Streptomyces</taxon>
    </lineage>
</organism>
<keyword evidence="6" id="KW-0560">Oxidoreductase</keyword>
<evidence type="ECO:0000256" key="3">
    <source>
        <dbReference type="ARBA" id="ARBA00022827"/>
    </source>
</evidence>
<keyword evidence="6" id="KW-0503">Monooxygenase</keyword>
<gene>
    <name evidence="6" type="ORF">ABT404_33790</name>
</gene>
<dbReference type="GO" id="GO:0004497">
    <property type="term" value="F:monooxygenase activity"/>
    <property type="evidence" value="ECO:0007669"/>
    <property type="project" value="UniProtKB-KW"/>
</dbReference>
<dbReference type="Pfam" id="PF21274">
    <property type="entry name" value="Rng_hyd_C"/>
    <property type="match status" value="1"/>
</dbReference>
<protein>
    <submittedName>
        <fullName evidence="6">FAD-dependent monooxygenase</fullName>
    </submittedName>
</protein>
<dbReference type="Gene3D" id="3.50.50.60">
    <property type="entry name" value="FAD/NAD(P)-binding domain"/>
    <property type="match status" value="1"/>
</dbReference>
<dbReference type="InterPro" id="IPR050641">
    <property type="entry name" value="RIFMO-like"/>
</dbReference>